<accession>A0ACC3AM94</accession>
<comment type="caution">
    <text evidence="1">The sequence shown here is derived from an EMBL/GenBank/DDBJ whole genome shotgun (WGS) entry which is preliminary data.</text>
</comment>
<gene>
    <name evidence="1" type="ORF">N8T08_002145</name>
</gene>
<evidence type="ECO:0000313" key="2">
    <source>
        <dbReference type="Proteomes" id="UP001177260"/>
    </source>
</evidence>
<dbReference type="Proteomes" id="UP001177260">
    <property type="component" value="Unassembled WGS sequence"/>
</dbReference>
<dbReference type="EMBL" id="JAOPJF010000138">
    <property type="protein sequence ID" value="KAK1138615.1"/>
    <property type="molecule type" value="Genomic_DNA"/>
</dbReference>
<protein>
    <submittedName>
        <fullName evidence="1">Uncharacterized protein</fullName>
    </submittedName>
</protein>
<sequence length="195" mass="21346">MWKRTIPTVRKTVPERILSTSSISISNTSYLRPNNHILTTPQHHRPLSTTPSLHKENPKTYDSNEREKLDPMSNEVTKSGTDDEVARSSTSYDAGNTAPENELAAGEQQRKQEGKPGNPLDVSPANPEIISRVQAVAIRAQPSQVANPRSSNPESQAINVSRGQESRYDDTPDSRSVQSPISGHSGPTSETHEGE</sequence>
<proteinExistence type="predicted"/>
<organism evidence="1 2">
    <name type="scientific">Aspergillus melleus</name>
    <dbReference type="NCBI Taxonomy" id="138277"/>
    <lineage>
        <taxon>Eukaryota</taxon>
        <taxon>Fungi</taxon>
        <taxon>Dikarya</taxon>
        <taxon>Ascomycota</taxon>
        <taxon>Pezizomycotina</taxon>
        <taxon>Eurotiomycetes</taxon>
        <taxon>Eurotiomycetidae</taxon>
        <taxon>Eurotiales</taxon>
        <taxon>Aspergillaceae</taxon>
        <taxon>Aspergillus</taxon>
        <taxon>Aspergillus subgen. Circumdati</taxon>
    </lineage>
</organism>
<evidence type="ECO:0000313" key="1">
    <source>
        <dbReference type="EMBL" id="KAK1138615.1"/>
    </source>
</evidence>
<name>A0ACC3AM94_9EURO</name>
<keyword evidence="2" id="KW-1185">Reference proteome</keyword>
<reference evidence="1 2" key="1">
    <citation type="journal article" date="2023" name="ACS Omega">
        <title>Identification of the Neoaspergillic Acid Biosynthesis Gene Cluster by Establishing an In Vitro CRISPR-Ribonucleoprotein Genetic System in Aspergillus melleus.</title>
        <authorList>
            <person name="Yuan B."/>
            <person name="Grau M.F."/>
            <person name="Murata R.M."/>
            <person name="Torok T."/>
            <person name="Venkateswaran K."/>
            <person name="Stajich J.E."/>
            <person name="Wang C.C.C."/>
        </authorList>
    </citation>
    <scope>NUCLEOTIDE SEQUENCE [LARGE SCALE GENOMIC DNA]</scope>
    <source>
        <strain evidence="1 2">IMV 1140</strain>
    </source>
</reference>